<dbReference type="EMBL" id="CP093343">
    <property type="protein sequence ID" value="WOG84657.1"/>
    <property type="molecule type" value="Genomic_DNA"/>
</dbReference>
<feature type="region of interest" description="Disordered" evidence="10">
    <location>
        <begin position="105"/>
        <end position="127"/>
    </location>
</feature>
<dbReference type="Proteomes" id="UP000077755">
    <property type="component" value="Chromosome 1"/>
</dbReference>
<keyword evidence="3" id="KW-0963">Cytoplasm</keyword>
<feature type="compositionally biased region" description="Basic and acidic residues" evidence="10">
    <location>
        <begin position="24"/>
        <end position="44"/>
    </location>
</feature>
<accession>A0AAF0W7T4</accession>
<evidence type="ECO:0000313" key="13">
    <source>
        <dbReference type="Proteomes" id="UP000077755"/>
    </source>
</evidence>
<feature type="region of interest" description="Disordered" evidence="10">
    <location>
        <begin position="1"/>
        <end position="87"/>
    </location>
</feature>
<keyword evidence="6" id="KW-0832">Ubl conjugation</keyword>
<evidence type="ECO:0000256" key="6">
    <source>
        <dbReference type="ARBA" id="ARBA00022843"/>
    </source>
</evidence>
<reference evidence="12" key="2">
    <citation type="submission" date="2022-03" db="EMBL/GenBank/DDBJ databases">
        <title>Draft title - Genomic analysis of global carrot germplasm unveils the trajectory of domestication and the origin of high carotenoid orange carrot.</title>
        <authorList>
            <person name="Iorizzo M."/>
            <person name="Ellison S."/>
            <person name="Senalik D."/>
            <person name="Macko-Podgorni A."/>
            <person name="Grzebelus D."/>
            <person name="Bostan H."/>
            <person name="Rolling W."/>
            <person name="Curaba J."/>
            <person name="Simon P."/>
        </authorList>
    </citation>
    <scope>NUCLEOTIDE SEQUENCE</scope>
    <source>
        <tissue evidence="12">Leaf</tissue>
    </source>
</reference>
<keyword evidence="9" id="KW-0539">Nucleus</keyword>
<keyword evidence="5" id="KW-0597">Phosphoprotein</keyword>
<evidence type="ECO:0000256" key="1">
    <source>
        <dbReference type="ARBA" id="ARBA00004123"/>
    </source>
</evidence>
<evidence type="ECO:0000256" key="4">
    <source>
        <dbReference type="ARBA" id="ARBA00022499"/>
    </source>
</evidence>
<proteinExistence type="predicted"/>
<keyword evidence="4" id="KW-1017">Isopeptide bond</keyword>
<evidence type="ECO:0000256" key="8">
    <source>
        <dbReference type="ARBA" id="ARBA00023163"/>
    </source>
</evidence>
<dbReference type="KEGG" id="dcr:108194573"/>
<dbReference type="GO" id="GO:0005737">
    <property type="term" value="C:cytoplasm"/>
    <property type="evidence" value="ECO:0007669"/>
    <property type="project" value="UniProtKB-SubCell"/>
</dbReference>
<protein>
    <recommendedName>
        <fullName evidence="11">Zinc-finger domain-containing protein</fullName>
    </recommendedName>
</protein>
<name>A0AAF0W7T4_DAUCS</name>
<feature type="domain" description="Zinc-finger" evidence="11">
    <location>
        <begin position="171"/>
        <end position="267"/>
    </location>
</feature>
<feature type="compositionally biased region" description="Acidic residues" evidence="10">
    <location>
        <begin position="13"/>
        <end position="23"/>
    </location>
</feature>
<sequence>MASKRSRRNVSQQDEEQQEEEMTEYEKKRQQRIKENKERLEKMGILDLAKNLKPAPKPNKKPLKPAAAPADLTSTRRSSRLTGAERVDYSEKSLKGADYVLIPAPERERRGSLRGPGSRKGRKHSEDEEICIKESSIPEVYTEEHGRLLGDCKMVWILDVDGYDEDGHRIYDQYEGKHCHQCRQATVGRHTMCSKCKTVEGQLCGDCLFTRYGENVVEANENSSWTCPVCRGICNCSRCRRAKGWVPTGDIYWKVKKQGFKSVAHYLIETRMEHKIKDPNQKDVLEAVADKEFERIDGEVRSDHNSVLEISDDNKQGGMDEDYDATDSHESSGDESEE</sequence>
<dbReference type="Pfam" id="PF10497">
    <property type="entry name" value="zf-4CXXC_R1"/>
    <property type="match status" value="1"/>
</dbReference>
<evidence type="ECO:0000256" key="10">
    <source>
        <dbReference type="SAM" id="MobiDB-lite"/>
    </source>
</evidence>
<dbReference type="PANTHER" id="PTHR31169:SF33">
    <property type="entry name" value="CELL DIVISION CYCLE-ASSOCIATED 7-LIKE PROTEIN"/>
    <property type="match status" value="1"/>
</dbReference>
<gene>
    <name evidence="12" type="ORF">DCAR_0103841</name>
</gene>
<evidence type="ECO:0000259" key="11">
    <source>
        <dbReference type="Pfam" id="PF10497"/>
    </source>
</evidence>
<evidence type="ECO:0000256" key="7">
    <source>
        <dbReference type="ARBA" id="ARBA00023015"/>
    </source>
</evidence>
<dbReference type="InterPro" id="IPR040221">
    <property type="entry name" value="CDCA7/CDA7L"/>
</dbReference>
<dbReference type="InterPro" id="IPR018866">
    <property type="entry name" value="Znf-4CXXC_R1"/>
</dbReference>
<dbReference type="PANTHER" id="PTHR31169">
    <property type="entry name" value="OS05G0300700 PROTEIN"/>
    <property type="match status" value="1"/>
</dbReference>
<organism evidence="12 13">
    <name type="scientific">Daucus carota subsp. sativus</name>
    <name type="common">Carrot</name>
    <dbReference type="NCBI Taxonomy" id="79200"/>
    <lineage>
        <taxon>Eukaryota</taxon>
        <taxon>Viridiplantae</taxon>
        <taxon>Streptophyta</taxon>
        <taxon>Embryophyta</taxon>
        <taxon>Tracheophyta</taxon>
        <taxon>Spermatophyta</taxon>
        <taxon>Magnoliopsida</taxon>
        <taxon>eudicotyledons</taxon>
        <taxon>Gunneridae</taxon>
        <taxon>Pentapetalae</taxon>
        <taxon>asterids</taxon>
        <taxon>campanulids</taxon>
        <taxon>Apiales</taxon>
        <taxon>Apiaceae</taxon>
        <taxon>Apioideae</taxon>
        <taxon>Scandiceae</taxon>
        <taxon>Daucinae</taxon>
        <taxon>Daucus</taxon>
        <taxon>Daucus sect. Daucus</taxon>
    </lineage>
</organism>
<keyword evidence="13" id="KW-1185">Reference proteome</keyword>
<keyword evidence="8" id="KW-0804">Transcription</keyword>
<dbReference type="AlphaFoldDB" id="A0AAF0W7T4"/>
<keyword evidence="7" id="KW-0805">Transcription regulation</keyword>
<evidence type="ECO:0000256" key="2">
    <source>
        <dbReference type="ARBA" id="ARBA00004496"/>
    </source>
</evidence>
<dbReference type="GO" id="GO:0006355">
    <property type="term" value="P:regulation of DNA-templated transcription"/>
    <property type="evidence" value="ECO:0007669"/>
    <property type="project" value="InterPro"/>
</dbReference>
<reference evidence="12" key="1">
    <citation type="journal article" date="2016" name="Nat. Genet.">
        <title>A high-quality carrot genome assembly provides new insights into carotenoid accumulation and asterid genome evolution.</title>
        <authorList>
            <person name="Iorizzo M."/>
            <person name="Ellison S."/>
            <person name="Senalik D."/>
            <person name="Zeng P."/>
            <person name="Satapoomin P."/>
            <person name="Huang J."/>
            <person name="Bowman M."/>
            <person name="Iovene M."/>
            <person name="Sanseverino W."/>
            <person name="Cavagnaro P."/>
            <person name="Yildiz M."/>
            <person name="Macko-Podgorni A."/>
            <person name="Moranska E."/>
            <person name="Grzebelus E."/>
            <person name="Grzebelus D."/>
            <person name="Ashrafi H."/>
            <person name="Zheng Z."/>
            <person name="Cheng S."/>
            <person name="Spooner D."/>
            <person name="Van Deynze A."/>
            <person name="Simon P."/>
        </authorList>
    </citation>
    <scope>NUCLEOTIDE SEQUENCE</scope>
    <source>
        <tissue evidence="12">Leaf</tissue>
    </source>
</reference>
<evidence type="ECO:0000256" key="5">
    <source>
        <dbReference type="ARBA" id="ARBA00022553"/>
    </source>
</evidence>
<evidence type="ECO:0000256" key="3">
    <source>
        <dbReference type="ARBA" id="ARBA00022490"/>
    </source>
</evidence>
<evidence type="ECO:0000256" key="9">
    <source>
        <dbReference type="ARBA" id="ARBA00023242"/>
    </source>
</evidence>
<comment type="subcellular location">
    <subcellularLocation>
        <location evidence="2">Cytoplasm</location>
    </subcellularLocation>
    <subcellularLocation>
        <location evidence="1">Nucleus</location>
    </subcellularLocation>
</comment>
<evidence type="ECO:0000313" key="12">
    <source>
        <dbReference type="EMBL" id="WOG84657.1"/>
    </source>
</evidence>
<feature type="compositionally biased region" description="Basic and acidic residues" evidence="10">
    <location>
        <begin position="296"/>
        <end position="306"/>
    </location>
</feature>
<feature type="region of interest" description="Disordered" evidence="10">
    <location>
        <begin position="296"/>
        <end position="338"/>
    </location>
</feature>
<dbReference type="GO" id="GO:0005634">
    <property type="term" value="C:nucleus"/>
    <property type="evidence" value="ECO:0007669"/>
    <property type="project" value="UniProtKB-SubCell"/>
</dbReference>